<dbReference type="EMBL" id="JAHESE010000028">
    <property type="protein sequence ID" value="MBT1710955.1"/>
    <property type="molecule type" value="Genomic_DNA"/>
</dbReference>
<dbReference type="GO" id="GO:0043565">
    <property type="term" value="F:sequence-specific DNA binding"/>
    <property type="evidence" value="ECO:0007669"/>
    <property type="project" value="InterPro"/>
</dbReference>
<reference evidence="6 7" key="1">
    <citation type="submission" date="2021-05" db="EMBL/GenBank/DDBJ databases">
        <title>A Polyphasic approach of four new species of the genus Ohtaekwangia: Ohtaekwangia histidinii sp. nov., Ohtaekwangia cretensis sp. nov., Ohtaekwangia indiensis sp. nov., Ohtaekwangia reichenbachii sp. nov. from diverse environment.</title>
        <authorList>
            <person name="Octaviana S."/>
        </authorList>
    </citation>
    <scope>NUCLEOTIDE SEQUENCE [LARGE SCALE GENOMIC DNA]</scope>
    <source>
        <strain evidence="6 7">PWU5</strain>
    </source>
</reference>
<comment type="caution">
    <text evidence="6">The sequence shown here is derived from an EMBL/GenBank/DDBJ whole genome shotgun (WGS) entry which is preliminary data.</text>
</comment>
<keyword evidence="7" id="KW-1185">Reference proteome</keyword>
<name>A0AAP2GVR0_9BACT</name>
<dbReference type="Proteomes" id="UP001319080">
    <property type="component" value="Unassembled WGS sequence"/>
</dbReference>
<dbReference type="SMART" id="SM00342">
    <property type="entry name" value="HTH_ARAC"/>
    <property type="match status" value="1"/>
</dbReference>
<evidence type="ECO:0000313" key="6">
    <source>
        <dbReference type="EMBL" id="MBT1710955.1"/>
    </source>
</evidence>
<dbReference type="PANTHER" id="PTHR46796">
    <property type="entry name" value="HTH-TYPE TRANSCRIPTIONAL ACTIVATOR RHAS-RELATED"/>
    <property type="match status" value="1"/>
</dbReference>
<keyword evidence="1" id="KW-0805">Transcription regulation</keyword>
<keyword evidence="2" id="KW-0238">DNA-binding</keyword>
<protein>
    <submittedName>
        <fullName evidence="6">Helix-turn-helix transcriptional regulator</fullName>
    </submittedName>
</protein>
<dbReference type="PANTHER" id="PTHR46796:SF14">
    <property type="entry name" value="TRANSCRIPTIONAL REGULATORY PROTEIN"/>
    <property type="match status" value="1"/>
</dbReference>
<dbReference type="Gene3D" id="1.10.10.60">
    <property type="entry name" value="Homeodomain-like"/>
    <property type="match status" value="2"/>
</dbReference>
<evidence type="ECO:0000259" key="5">
    <source>
        <dbReference type="PROSITE" id="PS01124"/>
    </source>
</evidence>
<dbReference type="PRINTS" id="PR00032">
    <property type="entry name" value="HTHARAC"/>
</dbReference>
<organism evidence="6 7">
    <name type="scientific">Dawidia cretensis</name>
    <dbReference type="NCBI Taxonomy" id="2782350"/>
    <lineage>
        <taxon>Bacteria</taxon>
        <taxon>Pseudomonadati</taxon>
        <taxon>Bacteroidota</taxon>
        <taxon>Cytophagia</taxon>
        <taxon>Cytophagales</taxon>
        <taxon>Chryseotaleaceae</taxon>
        <taxon>Dawidia</taxon>
    </lineage>
</organism>
<dbReference type="PROSITE" id="PS00041">
    <property type="entry name" value="HTH_ARAC_FAMILY_1"/>
    <property type="match status" value="1"/>
</dbReference>
<keyword evidence="3" id="KW-0804">Transcription</keyword>
<dbReference type="InterPro" id="IPR018062">
    <property type="entry name" value="HTH_AraC-typ_CS"/>
</dbReference>
<feature type="region of interest" description="Disordered" evidence="4">
    <location>
        <begin position="1"/>
        <end position="31"/>
    </location>
</feature>
<evidence type="ECO:0000256" key="4">
    <source>
        <dbReference type="SAM" id="MobiDB-lite"/>
    </source>
</evidence>
<feature type="domain" description="HTH araC/xylS-type" evidence="5">
    <location>
        <begin position="42"/>
        <end position="111"/>
    </location>
</feature>
<dbReference type="InterPro" id="IPR018060">
    <property type="entry name" value="HTH_AraC"/>
</dbReference>
<dbReference type="SUPFAM" id="SSF46689">
    <property type="entry name" value="Homeodomain-like"/>
    <property type="match status" value="1"/>
</dbReference>
<evidence type="ECO:0000256" key="1">
    <source>
        <dbReference type="ARBA" id="ARBA00023015"/>
    </source>
</evidence>
<sequence length="122" mass="13722">MHDSRKITSKRSNGPKRTSPPISPTTCRSPHSRNIAASARFHFSRIFKTFTSYAPHQYLLHTRLKHAEMMLRNTSMPVADAAFASGFNSLEHFTKSFNQQYGLPPAKFRTTATPANTAPPLF</sequence>
<dbReference type="InterPro" id="IPR050204">
    <property type="entry name" value="AraC_XylS_family_regulators"/>
</dbReference>
<evidence type="ECO:0000256" key="2">
    <source>
        <dbReference type="ARBA" id="ARBA00023125"/>
    </source>
</evidence>
<gene>
    <name evidence="6" type="ORF">KK062_22120</name>
</gene>
<accession>A0AAP2GVR0</accession>
<dbReference type="GO" id="GO:0003700">
    <property type="term" value="F:DNA-binding transcription factor activity"/>
    <property type="evidence" value="ECO:0007669"/>
    <property type="project" value="InterPro"/>
</dbReference>
<evidence type="ECO:0000256" key="3">
    <source>
        <dbReference type="ARBA" id="ARBA00023163"/>
    </source>
</evidence>
<dbReference type="InterPro" id="IPR020449">
    <property type="entry name" value="Tscrpt_reg_AraC-type_HTH"/>
</dbReference>
<dbReference type="AlphaFoldDB" id="A0AAP2GVR0"/>
<dbReference type="PROSITE" id="PS01124">
    <property type="entry name" value="HTH_ARAC_FAMILY_2"/>
    <property type="match status" value="1"/>
</dbReference>
<dbReference type="Pfam" id="PF12833">
    <property type="entry name" value="HTH_18"/>
    <property type="match status" value="1"/>
</dbReference>
<proteinExistence type="predicted"/>
<evidence type="ECO:0000313" key="7">
    <source>
        <dbReference type="Proteomes" id="UP001319080"/>
    </source>
</evidence>
<dbReference type="InterPro" id="IPR009057">
    <property type="entry name" value="Homeodomain-like_sf"/>
</dbReference>